<proteinExistence type="predicted"/>
<dbReference type="PROSITE" id="PS50181">
    <property type="entry name" value="FBOX"/>
    <property type="match status" value="1"/>
</dbReference>
<evidence type="ECO:0000259" key="1">
    <source>
        <dbReference type="PROSITE" id="PS50181"/>
    </source>
</evidence>
<evidence type="ECO:0000313" key="2">
    <source>
        <dbReference type="EMBL" id="KZV99749.1"/>
    </source>
</evidence>
<dbReference type="AlphaFoldDB" id="A0A166BBV3"/>
<dbReference type="SUPFAM" id="SSF81383">
    <property type="entry name" value="F-box domain"/>
    <property type="match status" value="1"/>
</dbReference>
<feature type="domain" description="F-box" evidence="1">
    <location>
        <begin position="15"/>
        <end position="62"/>
    </location>
</feature>
<protein>
    <recommendedName>
        <fullName evidence="1">F-box domain-containing protein</fullName>
    </recommendedName>
</protein>
<reference evidence="2 3" key="1">
    <citation type="journal article" date="2016" name="Mol. Biol. Evol.">
        <title>Comparative Genomics of Early-Diverging Mushroom-Forming Fungi Provides Insights into the Origins of Lignocellulose Decay Capabilities.</title>
        <authorList>
            <person name="Nagy L.G."/>
            <person name="Riley R."/>
            <person name="Tritt A."/>
            <person name="Adam C."/>
            <person name="Daum C."/>
            <person name="Floudas D."/>
            <person name="Sun H."/>
            <person name="Yadav J.S."/>
            <person name="Pangilinan J."/>
            <person name="Larsson K.H."/>
            <person name="Matsuura K."/>
            <person name="Barry K."/>
            <person name="Labutti K."/>
            <person name="Kuo R."/>
            <person name="Ohm R.A."/>
            <person name="Bhattacharya S.S."/>
            <person name="Shirouzu T."/>
            <person name="Yoshinaga Y."/>
            <person name="Martin F.M."/>
            <person name="Grigoriev I.V."/>
            <person name="Hibbett D.S."/>
        </authorList>
    </citation>
    <scope>NUCLEOTIDE SEQUENCE [LARGE SCALE GENOMIC DNA]</scope>
    <source>
        <strain evidence="2 3">HHB12029</strain>
    </source>
</reference>
<name>A0A166BBV3_EXIGL</name>
<dbReference type="Gene3D" id="3.80.10.10">
    <property type="entry name" value="Ribonuclease Inhibitor"/>
    <property type="match status" value="1"/>
</dbReference>
<organism evidence="2 3">
    <name type="scientific">Exidia glandulosa HHB12029</name>
    <dbReference type="NCBI Taxonomy" id="1314781"/>
    <lineage>
        <taxon>Eukaryota</taxon>
        <taxon>Fungi</taxon>
        <taxon>Dikarya</taxon>
        <taxon>Basidiomycota</taxon>
        <taxon>Agaricomycotina</taxon>
        <taxon>Agaricomycetes</taxon>
        <taxon>Auriculariales</taxon>
        <taxon>Exidiaceae</taxon>
        <taxon>Exidia</taxon>
    </lineage>
</organism>
<dbReference type="InterPro" id="IPR001810">
    <property type="entry name" value="F-box_dom"/>
</dbReference>
<dbReference type="EMBL" id="KV425907">
    <property type="protein sequence ID" value="KZV99749.1"/>
    <property type="molecule type" value="Genomic_DNA"/>
</dbReference>
<dbReference type="Proteomes" id="UP000077266">
    <property type="component" value="Unassembled WGS sequence"/>
</dbReference>
<dbReference type="InParanoid" id="A0A166BBV3"/>
<dbReference type="InterPro" id="IPR036047">
    <property type="entry name" value="F-box-like_dom_sf"/>
</dbReference>
<gene>
    <name evidence="2" type="ORF">EXIGLDRAFT_831288</name>
</gene>
<dbReference type="Pfam" id="PF12937">
    <property type="entry name" value="F-box-like"/>
    <property type="match status" value="1"/>
</dbReference>
<accession>A0A166BBV3</accession>
<keyword evidence="3" id="KW-1185">Reference proteome</keyword>
<evidence type="ECO:0000313" key="3">
    <source>
        <dbReference type="Proteomes" id="UP000077266"/>
    </source>
</evidence>
<dbReference type="InterPro" id="IPR032675">
    <property type="entry name" value="LRR_dom_sf"/>
</dbReference>
<sequence>MSNLSHGLLATNNANIPVHTLAPELLSAVLGPFSTVELSRLLRVCRHWRNVITHDRTLWKVVDLEGRKNFREDALRTMLARSGTLEVELRGVHFEVADDSTSRVPYLEEGDVKVEKTPLERTLTLIASRMPRICVLELSIHDTRTTRVLGLSPFDPILMKPAPLLRSVSLVYSNTAGHVRVPVGLFQDAVVTPNLRTARFKGCFLSDHMARDSVFALLENLHVEGRASEWPLQLSALTPTLKTLHLSGGPGLTDSDRCNLAVRGRVNLVLHDYATSKHVMNQLLLIDVQRLRSVRASGVALGIILDRVEGTGTLSFAKDCRIELVLSEGPTCTFDRVTSAELLEAVSNSSSTREIFRTAKRVSVSADALDVFPSGSIDTQALFTRVEEVEITDLTDTSLLQRSGLLALILTNAPRVILRASEATELTWETCLRVFSVLGLRDKPRFPERLDLHNIELKQPRWVLENGDPDERWFFLRVRMYDAQDNLIRRRSLAG</sequence>